<dbReference type="EMBL" id="CAIF01000273">
    <property type="protein sequence ID" value="CCH46806.1"/>
    <property type="molecule type" value="Genomic_DNA"/>
</dbReference>
<proteinExistence type="predicted"/>
<dbReference type="InParanoid" id="K0KUG9"/>
<name>K0KUG9_WICCF</name>
<keyword evidence="5" id="KW-1185">Reference proteome</keyword>
<keyword evidence="1" id="KW-0175">Coiled coil</keyword>
<evidence type="ECO:0000313" key="4">
    <source>
        <dbReference type="EMBL" id="CCH46806.1"/>
    </source>
</evidence>
<keyword evidence="3" id="KW-0812">Transmembrane</keyword>
<evidence type="ECO:0000256" key="1">
    <source>
        <dbReference type="SAM" id="Coils"/>
    </source>
</evidence>
<comment type="caution">
    <text evidence="4">The sequence shown here is derived from an EMBL/GenBank/DDBJ whole genome shotgun (WGS) entry which is preliminary data.</text>
</comment>
<evidence type="ECO:0000313" key="5">
    <source>
        <dbReference type="Proteomes" id="UP000009328"/>
    </source>
</evidence>
<feature type="region of interest" description="Disordered" evidence="2">
    <location>
        <begin position="48"/>
        <end position="84"/>
    </location>
</feature>
<accession>K0KUG9</accession>
<dbReference type="Proteomes" id="UP000009328">
    <property type="component" value="Unassembled WGS sequence"/>
</dbReference>
<gene>
    <name evidence="4" type="ORF">BN7_6405</name>
</gene>
<protein>
    <submittedName>
        <fullName evidence="4">Secreted protein</fullName>
    </submittedName>
</protein>
<feature type="compositionally biased region" description="Polar residues" evidence="2">
    <location>
        <begin position="73"/>
        <end position="84"/>
    </location>
</feature>
<reference evidence="4 5" key="1">
    <citation type="journal article" date="2012" name="Eukaryot. Cell">
        <title>Draft genome sequence of Wickerhamomyces ciferrii NRRL Y-1031 F-60-10.</title>
        <authorList>
            <person name="Schneider J."/>
            <person name="Andrea H."/>
            <person name="Blom J."/>
            <person name="Jaenicke S."/>
            <person name="Ruckert C."/>
            <person name="Schorsch C."/>
            <person name="Szczepanowski R."/>
            <person name="Farwick M."/>
            <person name="Goesmann A."/>
            <person name="Puhler A."/>
            <person name="Schaffer S."/>
            <person name="Tauch A."/>
            <person name="Kohler T."/>
            <person name="Brinkrolf K."/>
        </authorList>
    </citation>
    <scope>NUCLEOTIDE SEQUENCE [LARGE SCALE GENOMIC DNA]</scope>
    <source>
        <strain evidence="5">ATCC 14091 / BCRC 22168 / CBS 111 / JCM 3599 / NBRC 0793 / NRRL Y-1031 F-60-10</strain>
    </source>
</reference>
<organism evidence="4 5">
    <name type="scientific">Wickerhamomyces ciferrii (strain ATCC 14091 / BCRC 22168 / CBS 111 / JCM 3599 / NBRC 0793 / NRRL Y-1031 F-60-10)</name>
    <name type="common">Yeast</name>
    <name type="synonym">Pichia ciferrii</name>
    <dbReference type="NCBI Taxonomy" id="1206466"/>
    <lineage>
        <taxon>Eukaryota</taxon>
        <taxon>Fungi</taxon>
        <taxon>Dikarya</taxon>
        <taxon>Ascomycota</taxon>
        <taxon>Saccharomycotina</taxon>
        <taxon>Saccharomycetes</taxon>
        <taxon>Phaffomycetales</taxon>
        <taxon>Wickerhamomycetaceae</taxon>
        <taxon>Wickerhamomyces</taxon>
    </lineage>
</organism>
<evidence type="ECO:0000256" key="2">
    <source>
        <dbReference type="SAM" id="MobiDB-lite"/>
    </source>
</evidence>
<feature type="transmembrane region" description="Helical" evidence="3">
    <location>
        <begin position="249"/>
        <end position="269"/>
    </location>
</feature>
<evidence type="ECO:0000256" key="3">
    <source>
        <dbReference type="SAM" id="Phobius"/>
    </source>
</evidence>
<keyword evidence="3" id="KW-0472">Membrane</keyword>
<dbReference type="AlphaFoldDB" id="K0KUG9"/>
<dbReference type="HOGENOM" id="CLU_482501_0_0_1"/>
<feature type="coiled-coil region" evidence="1">
    <location>
        <begin position="347"/>
        <end position="381"/>
    </location>
</feature>
<keyword evidence="3" id="KW-1133">Transmembrane helix</keyword>
<sequence length="565" mass="63912">MKFKNITLAQAAAQALTLHTYFTHAAFQPVALRDELIFKTNYIKSEGSNENLKSEQKEEEETNNNTEKIAGTQPAQNNENVSNLNEDTGIQCPIYKKFDSQLKSIISESEFQKIKEALESIDIENVDTNELKSISEISELIEKIQKSHTTPGLQKITSDLIQQKLFKGLQKNDPYFKVLSSLLSSLDSPNTPEPDQDNETNVLQKRNEEEGHSFTFPNEDDDLGEAFAAKVRILCGFNPELENMICKLGGPYCLAYYLIIIVYLSILFWRHRKEYYPDPPADDTASKLDGAILVPKEELYKIGQNYVPSSEATHSKDEDYSYGIGGIDGNKLLSLFGKSFGYHERLRASYQANLKEYTKLVKFQRNKMESESENNEDITDEMVHKELTKGIDCIEFRNFDLLCAAQNKENCGKSFLNYNVAMFTKDGQRMFALDPLSGGDYKDLYISIILGLNDRPSMRQTAINSGDSNAESTMFRQHTVMFLNFGDSKEVEFEDDVDFLNVDNVFNDLTYENSLGDLLGEKYSYCGKDSGVNDGSVSKFSSLSDFVNSMRFSVSFEKPSPPPTC</sequence>